<evidence type="ECO:0000256" key="3">
    <source>
        <dbReference type="ARBA" id="ARBA00023002"/>
    </source>
</evidence>
<evidence type="ECO:0000313" key="6">
    <source>
        <dbReference type="EMBL" id="QAY59372.1"/>
    </source>
</evidence>
<dbReference type="OrthoDB" id="9814695at2"/>
<dbReference type="Proteomes" id="UP000293995">
    <property type="component" value="Chromosome"/>
</dbReference>
<proteinExistence type="predicted"/>
<dbReference type="InterPro" id="IPR036661">
    <property type="entry name" value="Luciferase-like_sf"/>
</dbReference>
<keyword evidence="7" id="KW-1185">Reference proteome</keyword>
<feature type="domain" description="Luciferase-like" evidence="5">
    <location>
        <begin position="37"/>
        <end position="344"/>
    </location>
</feature>
<accession>A0A4P6EB47</accession>
<gene>
    <name evidence="6" type="ORF">ET475_04780</name>
</gene>
<dbReference type="GO" id="GO:0046306">
    <property type="term" value="P:alkanesulfonate catabolic process"/>
    <property type="evidence" value="ECO:0007669"/>
    <property type="project" value="TreeGrafter"/>
</dbReference>
<reference evidence="6 7" key="1">
    <citation type="submission" date="2019-01" db="EMBL/GenBank/DDBJ databases">
        <title>Genome sequencing of strain DFW100M-13.</title>
        <authorList>
            <person name="Heo J."/>
            <person name="Kim S.-J."/>
            <person name="Kim J.-S."/>
            <person name="Hong S.-B."/>
            <person name="Kwon S.-W."/>
        </authorList>
    </citation>
    <scope>NUCLEOTIDE SEQUENCE [LARGE SCALE GENOMIC DNA]</scope>
    <source>
        <strain evidence="6 7">DFW100M-13</strain>
    </source>
</reference>
<organism evidence="6 7">
    <name type="scientific">Microbacterium protaetiae</name>
    <dbReference type="NCBI Taxonomy" id="2509458"/>
    <lineage>
        <taxon>Bacteria</taxon>
        <taxon>Bacillati</taxon>
        <taxon>Actinomycetota</taxon>
        <taxon>Actinomycetes</taxon>
        <taxon>Micrococcales</taxon>
        <taxon>Microbacteriaceae</taxon>
        <taxon>Microbacterium</taxon>
    </lineage>
</organism>
<keyword evidence="3" id="KW-0560">Oxidoreductase</keyword>
<dbReference type="Pfam" id="PF00296">
    <property type="entry name" value="Bac_luciferase"/>
    <property type="match status" value="1"/>
</dbReference>
<keyword evidence="2" id="KW-0288">FMN</keyword>
<protein>
    <submittedName>
        <fullName evidence="6">LLM class flavin-dependent oxidoreductase</fullName>
    </submittedName>
</protein>
<dbReference type="SUPFAM" id="SSF51679">
    <property type="entry name" value="Bacterial luciferase-like"/>
    <property type="match status" value="1"/>
</dbReference>
<dbReference type="KEGG" id="mprt:ET475_04780"/>
<dbReference type="InterPro" id="IPR050172">
    <property type="entry name" value="SsuD_RutA_monooxygenase"/>
</dbReference>
<evidence type="ECO:0000256" key="4">
    <source>
        <dbReference type="ARBA" id="ARBA00023033"/>
    </source>
</evidence>
<dbReference type="AlphaFoldDB" id="A0A4P6EB47"/>
<name>A0A4P6EB47_9MICO</name>
<evidence type="ECO:0000256" key="1">
    <source>
        <dbReference type="ARBA" id="ARBA00022630"/>
    </source>
</evidence>
<evidence type="ECO:0000256" key="2">
    <source>
        <dbReference type="ARBA" id="ARBA00022643"/>
    </source>
</evidence>
<dbReference type="Gene3D" id="3.20.20.30">
    <property type="entry name" value="Luciferase-like domain"/>
    <property type="match status" value="1"/>
</dbReference>
<evidence type="ECO:0000313" key="7">
    <source>
        <dbReference type="Proteomes" id="UP000293995"/>
    </source>
</evidence>
<dbReference type="GO" id="GO:0008726">
    <property type="term" value="F:alkanesulfonate monooxygenase activity"/>
    <property type="evidence" value="ECO:0007669"/>
    <property type="project" value="TreeGrafter"/>
</dbReference>
<dbReference type="PANTHER" id="PTHR42847">
    <property type="entry name" value="ALKANESULFONATE MONOOXYGENASE"/>
    <property type="match status" value="1"/>
</dbReference>
<evidence type="ECO:0000259" key="5">
    <source>
        <dbReference type="Pfam" id="PF00296"/>
    </source>
</evidence>
<dbReference type="PANTHER" id="PTHR42847:SF4">
    <property type="entry name" value="ALKANESULFONATE MONOOXYGENASE-RELATED"/>
    <property type="match status" value="1"/>
</dbReference>
<dbReference type="RefSeq" id="WP_129386542.1">
    <property type="nucleotide sequence ID" value="NZ_CP035494.1"/>
</dbReference>
<keyword evidence="4" id="KW-0503">Monooxygenase</keyword>
<dbReference type="InterPro" id="IPR011251">
    <property type="entry name" value="Luciferase-like_dom"/>
</dbReference>
<dbReference type="EMBL" id="CP035494">
    <property type="protein sequence ID" value="QAY59372.1"/>
    <property type="molecule type" value="Genomic_DNA"/>
</dbReference>
<sequence length="369" mass="40016">MTEFFWRIAMEGDHASLATANKYGRGNARGIATGNIAPFRRDGAVDETFSYIDHALLVAKATESAGFTGGLLPSFPSTEDPWAYASALLAGTDTYRFMVAYQPGFLHPLEVARASATYQQLSGGRLVFNVITGGGGPAQLWWGDRVAHDDRYARTKEFLDIIKGVWSGDPFSYDGRFFTTRDAALPAQLQGAAFPELYFSGSSDAAIDAAGAHADFYLSWLEPRAALAEKFEKVRERSALRGRTPKFALRIEVLARPTPELAWAAVERAWQHPLGGRADAKGDSVGASRQAGIVPTSGDWRDLQIEPNVWAGFNTLRAGPALGLVGSYEQVAERLSELVDLGVDSFILASTPHLEEAYRVGENVLPLVG</sequence>
<keyword evidence="1" id="KW-0285">Flavoprotein</keyword>